<evidence type="ECO:0000313" key="8">
    <source>
        <dbReference type="EMBL" id="GAX87685.1"/>
    </source>
</evidence>
<evidence type="ECO:0000259" key="5">
    <source>
        <dbReference type="Pfam" id="PF00460"/>
    </source>
</evidence>
<evidence type="ECO:0000256" key="4">
    <source>
        <dbReference type="RuleBase" id="RU362116"/>
    </source>
</evidence>
<gene>
    <name evidence="8" type="ORF">LNAT_P0982</name>
</gene>
<dbReference type="EMBL" id="BDME01000002">
    <property type="protein sequence ID" value="GAX87685.1"/>
    <property type="molecule type" value="Genomic_DNA"/>
</dbReference>
<dbReference type="PANTHER" id="PTHR30435:SF19">
    <property type="entry name" value="FLAGELLAR BASAL-BODY ROD PROTEIN FLGG"/>
    <property type="match status" value="1"/>
</dbReference>
<protein>
    <submittedName>
        <fullName evidence="8">Flagellar hook protein FlgE</fullName>
    </submittedName>
</protein>
<dbReference type="InterPro" id="IPR010930">
    <property type="entry name" value="Flg_bb/hook_C_dom"/>
</dbReference>
<dbReference type="InterPro" id="IPR020013">
    <property type="entry name" value="Flagellar_FlgE/F/G"/>
</dbReference>
<evidence type="ECO:0000256" key="3">
    <source>
        <dbReference type="ARBA" id="ARBA00023143"/>
    </source>
</evidence>
<keyword evidence="9" id="KW-1185">Reference proteome</keyword>
<name>A0A292YEY7_9BACT</name>
<dbReference type="Gene3D" id="2.60.98.20">
    <property type="entry name" value="Flagellar hook protein FlgE"/>
    <property type="match status" value="1"/>
</dbReference>
<keyword evidence="8" id="KW-0282">Flagellum</keyword>
<dbReference type="NCBIfam" id="TIGR03506">
    <property type="entry name" value="FlgEFG_subfam"/>
    <property type="match status" value="2"/>
</dbReference>
<evidence type="ECO:0000259" key="6">
    <source>
        <dbReference type="Pfam" id="PF06429"/>
    </source>
</evidence>
<dbReference type="GO" id="GO:0071978">
    <property type="term" value="P:bacterial-type flagellum-dependent swarming motility"/>
    <property type="evidence" value="ECO:0007669"/>
    <property type="project" value="TreeGrafter"/>
</dbReference>
<keyword evidence="8" id="KW-0966">Cell projection</keyword>
<feature type="domain" description="Flagellar hook protein FlgE/F/G-like D1" evidence="7">
    <location>
        <begin position="86"/>
        <end position="144"/>
    </location>
</feature>
<dbReference type="InterPro" id="IPR037925">
    <property type="entry name" value="FlgE/F/G-like"/>
</dbReference>
<dbReference type="Proteomes" id="UP000217944">
    <property type="component" value="Unassembled WGS sequence"/>
</dbReference>
<dbReference type="SUPFAM" id="SSF117143">
    <property type="entry name" value="Flagellar hook protein flgE"/>
    <property type="match status" value="2"/>
</dbReference>
<dbReference type="Pfam" id="PF22692">
    <property type="entry name" value="LlgE_F_G_D1"/>
    <property type="match status" value="1"/>
</dbReference>
<dbReference type="GO" id="GO:0009425">
    <property type="term" value="C:bacterial-type flagellum basal body"/>
    <property type="evidence" value="ECO:0007669"/>
    <property type="project" value="UniProtKB-SubCell"/>
</dbReference>
<dbReference type="InterPro" id="IPR037058">
    <property type="entry name" value="Falgellar_hook_FlgE_sf"/>
</dbReference>
<organism evidence="8 9">
    <name type="scientific">Lebetimonas natsushimae</name>
    <dbReference type="NCBI Taxonomy" id="1936991"/>
    <lineage>
        <taxon>Bacteria</taxon>
        <taxon>Pseudomonadati</taxon>
        <taxon>Campylobacterota</taxon>
        <taxon>Epsilonproteobacteria</taxon>
        <taxon>Nautiliales</taxon>
        <taxon>Nautiliaceae</taxon>
        <taxon>Lebetimonas</taxon>
    </lineage>
</organism>
<feature type="domain" description="Flagellar basal body rod protein N-terminal" evidence="5">
    <location>
        <begin position="7"/>
        <end position="35"/>
    </location>
</feature>
<dbReference type="RefSeq" id="WP_096258959.1">
    <property type="nucleotide sequence ID" value="NZ_BDME01000002.1"/>
</dbReference>
<comment type="subcellular location">
    <subcellularLocation>
        <location evidence="1 4">Bacterial flagellum basal body</location>
    </subcellularLocation>
</comment>
<dbReference type="InterPro" id="IPR053967">
    <property type="entry name" value="LlgE_F_G-like_D1"/>
</dbReference>
<keyword evidence="8" id="KW-0969">Cilium</keyword>
<evidence type="ECO:0000259" key="7">
    <source>
        <dbReference type="Pfam" id="PF22692"/>
    </source>
</evidence>
<dbReference type="Pfam" id="PF06429">
    <property type="entry name" value="Flg_bbr_C"/>
    <property type="match status" value="1"/>
</dbReference>
<comment type="caution">
    <text evidence="8">The sequence shown here is derived from an EMBL/GenBank/DDBJ whole genome shotgun (WGS) entry which is preliminary data.</text>
</comment>
<dbReference type="Pfam" id="PF00460">
    <property type="entry name" value="Flg_bb_rod"/>
    <property type="match status" value="1"/>
</dbReference>
<sequence>MTRSFFNGVSGMKSFQNGIDIWSNNIANINTVGYKETQPEFASIFSQTLKSSPIISDVGLGGYLNANAINLSQGSFIDSDNPFDIALGGKGWLAVKKGEDTYYTRNGSFKRDAQGFLVDDNGDYLLVANANNIKNNNGNYEIDQNIPTDNLINNPLSPISLPNSMILPAIATSKIELFTNLNDANKINTTSPANLESDFSALYSKDGEDLKVRNGDSFVFGFGNPATYSNNLISSEICITNDEKDGKDLIYDFTINGKQINLTLPDGATKEEIQNALVDKLTQNGIDAQISDNGIIISNPAKIILHSNNNNLPNIAAEKLIYNANPTQDNEFDTMESLIDKLNTLAENENSNISVSLDNEGRIVTNNPTEKTINSYILKTETSNDLFINNLGRLGNEIYPQTAAKSYSFKVNKQNFGGNIFDKDGNKDLITFSFTKQKILNNQILWKGEITIKDENGNIINTTNQTFTFDANGQLLSPKSITLNSPQTMEVDFNLTSYAKTDLKNSYSFSQNGLAKGYLQGYEINDNGTIFANFSNSKSIAVAQIPIFHFQNPQGLESIGGNLFRETANSNKAFLYEKDGEYIPYAKVLPSKLETSNVNFAEAMTELIITQKAFSAAAKTVTTSDQMIQKAINLKRS</sequence>
<feature type="domain" description="Flagellar basal-body/hook protein C-terminal" evidence="6">
    <location>
        <begin position="593"/>
        <end position="634"/>
    </location>
</feature>
<evidence type="ECO:0000256" key="1">
    <source>
        <dbReference type="ARBA" id="ARBA00004117"/>
    </source>
</evidence>
<evidence type="ECO:0000256" key="2">
    <source>
        <dbReference type="ARBA" id="ARBA00009677"/>
    </source>
</evidence>
<comment type="similarity">
    <text evidence="2 4">Belongs to the flagella basal body rod proteins family.</text>
</comment>
<dbReference type="PANTHER" id="PTHR30435">
    <property type="entry name" value="FLAGELLAR PROTEIN"/>
    <property type="match status" value="1"/>
</dbReference>
<evidence type="ECO:0000313" key="9">
    <source>
        <dbReference type="Proteomes" id="UP000217944"/>
    </source>
</evidence>
<dbReference type="AlphaFoldDB" id="A0A292YEY7"/>
<keyword evidence="3 4" id="KW-0975">Bacterial flagellum</keyword>
<proteinExistence type="inferred from homology"/>
<dbReference type="InterPro" id="IPR001444">
    <property type="entry name" value="Flag_bb_rod_N"/>
</dbReference>
<accession>A0A292YEY7</accession>
<reference evidence="8 9" key="1">
    <citation type="journal article" date="2017" name="Syst. Appl. Microbiol.">
        <title>Lebetimonas natsushimae sp. nov., a novel strictly anaerobic, moderately thermophilic chemoautotroph isolated from a deep-sea hydrothermal vent polychaete nest in the Mid-Okinawa Trough.</title>
        <authorList>
            <person name="Nagata R."/>
            <person name="Takaki Y."/>
            <person name="Tame A."/>
            <person name="Nunoura T."/>
            <person name="Muto H."/>
            <person name="Mino S."/>
            <person name="Sawayama S."/>
            <person name="Takai K."/>
            <person name="Nakagawa S."/>
        </authorList>
    </citation>
    <scope>NUCLEOTIDE SEQUENCE [LARGE SCALE GENOMIC DNA]</scope>
    <source>
        <strain evidence="8 9">HS1857</strain>
    </source>
</reference>
<dbReference type="OrthoDB" id="9804559at2"/>